<feature type="signal peptide" evidence="1">
    <location>
        <begin position="1"/>
        <end position="23"/>
    </location>
</feature>
<reference evidence="2 3" key="1">
    <citation type="submission" date="2022-09" db="EMBL/GenBank/DDBJ databases">
        <title>Chelativorans salina sp. nov., a novel slightly halophilic bacterium isolated from a saline lake sediment enrichment.</title>
        <authorList>
            <person name="Gao L."/>
            <person name="Fang B.-Z."/>
            <person name="Li W.-J."/>
        </authorList>
    </citation>
    <scope>NUCLEOTIDE SEQUENCE [LARGE SCALE GENOMIC DNA]</scope>
    <source>
        <strain evidence="2 3">EGI FJ00035</strain>
    </source>
</reference>
<organism evidence="2 3">
    <name type="scientific">Chelativorans salis</name>
    <dbReference type="NCBI Taxonomy" id="2978478"/>
    <lineage>
        <taxon>Bacteria</taxon>
        <taxon>Pseudomonadati</taxon>
        <taxon>Pseudomonadota</taxon>
        <taxon>Alphaproteobacteria</taxon>
        <taxon>Hyphomicrobiales</taxon>
        <taxon>Phyllobacteriaceae</taxon>
        <taxon>Chelativorans</taxon>
    </lineage>
</organism>
<evidence type="ECO:0000313" key="3">
    <source>
        <dbReference type="Proteomes" id="UP001320831"/>
    </source>
</evidence>
<dbReference type="EMBL" id="JAOCZP010000002">
    <property type="protein sequence ID" value="MCT7375207.1"/>
    <property type="molecule type" value="Genomic_DNA"/>
</dbReference>
<sequence>MKPLPLVAAMASFLLVSGLPPAAADPAYLDDRSSPEALVRSLYNAINRKEYARAYAYFSPPPTETLDAYAEGYADTESVEVVTGLASQEGAAGSVYYSLPVAILAQNTNGQDQVFAGCYTLRLADPLVQTTPFTPLHIEEAHLSPADGPPREALPTACGDAPPQEEGNILFEEARKIFATLYGDECRTGADAPEEPQHHVIPFNYAYEEPDTPPHEAHLFRFFCNVGAYNETHAYLMTDGRGQLLPLRFATPELDIRYENDDMEGAVEEMRIIGYTSDDLLLNSEFDPDTLEIISRAKWRGLGDASATGIWLFRSGAFTLVKYEADASYDGEVNPELLVDYYSTP</sequence>
<gene>
    <name evidence="2" type="ORF">N5A92_09195</name>
</gene>
<proteinExistence type="predicted"/>
<evidence type="ECO:0000256" key="1">
    <source>
        <dbReference type="SAM" id="SignalP"/>
    </source>
</evidence>
<evidence type="ECO:0000313" key="2">
    <source>
        <dbReference type="EMBL" id="MCT7375207.1"/>
    </source>
</evidence>
<comment type="caution">
    <text evidence="2">The sequence shown here is derived from an EMBL/GenBank/DDBJ whole genome shotgun (WGS) entry which is preliminary data.</text>
</comment>
<keyword evidence="1" id="KW-0732">Signal</keyword>
<accession>A0ABT2LMY5</accession>
<name>A0ABT2LMY5_9HYPH</name>
<protein>
    <submittedName>
        <fullName evidence="2">DUF1176 domain-containing protein</fullName>
    </submittedName>
</protein>
<keyword evidence="3" id="KW-1185">Reference proteome</keyword>
<dbReference type="RefSeq" id="WP_260901980.1">
    <property type="nucleotide sequence ID" value="NZ_JAOCZP010000002.1"/>
</dbReference>
<dbReference type="Proteomes" id="UP001320831">
    <property type="component" value="Unassembled WGS sequence"/>
</dbReference>
<feature type="chain" id="PRO_5047529783" evidence="1">
    <location>
        <begin position="24"/>
        <end position="345"/>
    </location>
</feature>